<dbReference type="EMBL" id="UYSL01021262">
    <property type="protein sequence ID" value="VDL77750.1"/>
    <property type="molecule type" value="Genomic_DNA"/>
</dbReference>
<evidence type="ECO:0000313" key="4">
    <source>
        <dbReference type="Proteomes" id="UP000271162"/>
    </source>
</evidence>
<dbReference type="InterPro" id="IPR006572">
    <property type="entry name" value="Znf_DBF"/>
</dbReference>
<evidence type="ECO:0000256" key="1">
    <source>
        <dbReference type="PROSITE-ProRule" id="PRU00600"/>
    </source>
</evidence>
<dbReference type="PROSITE" id="PS51265">
    <property type="entry name" value="ZF_DBF4"/>
    <property type="match status" value="1"/>
</dbReference>
<gene>
    <name evidence="3" type="ORF">NBR_LOCUS14161</name>
</gene>
<proteinExistence type="predicted"/>
<evidence type="ECO:0000313" key="3">
    <source>
        <dbReference type="EMBL" id="VDL77750.1"/>
    </source>
</evidence>
<reference evidence="5" key="1">
    <citation type="submission" date="2017-02" db="UniProtKB">
        <authorList>
            <consortium name="WormBaseParasite"/>
        </authorList>
    </citation>
    <scope>IDENTIFICATION</scope>
</reference>
<dbReference type="STRING" id="27835.A0A0N4YCA1"/>
<keyword evidence="4" id="KW-1185">Reference proteome</keyword>
<dbReference type="AlphaFoldDB" id="A0A0N4YCA1"/>
<dbReference type="WBParaSite" id="NBR_0001416001-mRNA-1">
    <property type="protein sequence ID" value="NBR_0001416001-mRNA-1"/>
    <property type="gene ID" value="NBR_0001416001"/>
</dbReference>
<keyword evidence="1" id="KW-0863">Zinc-finger</keyword>
<name>A0A0N4YCA1_NIPBR</name>
<protein>
    <submittedName>
        <fullName evidence="5">DBF4-type domain-containing protein</fullName>
    </submittedName>
</protein>
<reference evidence="3 4" key="2">
    <citation type="submission" date="2018-11" db="EMBL/GenBank/DDBJ databases">
        <authorList>
            <consortium name="Pathogen Informatics"/>
        </authorList>
    </citation>
    <scope>NUCLEOTIDE SEQUENCE [LARGE SCALE GENOMIC DNA]</scope>
</reference>
<sequence>MASRNPLKGRDIVLELEDRKQYQETQAAIEKLGGTVVDTIDDTNLPFGVISSHPSAVRLRKENGVYNKTISTAGLPLLLKEAVKLNVNVWSYDAFKNWLGRTRLQSRNPLQSKVKKPEQNSKSTLKIPRKLRAPFMKFQDANGDTAPVYKEFYTSHLATLFFGNEAGRSAFERASPSVREMREMCKANKKDDVVEGDSMDEVGTSISTMPQRMNRNIRTPLPRYCELCGVMDLDMEEHYESIAHKSKASRPGVYDEVDAYLGSTVDYISVS</sequence>
<dbReference type="Proteomes" id="UP000271162">
    <property type="component" value="Unassembled WGS sequence"/>
</dbReference>
<dbReference type="GO" id="GO:0003676">
    <property type="term" value="F:nucleic acid binding"/>
    <property type="evidence" value="ECO:0007669"/>
    <property type="project" value="InterPro"/>
</dbReference>
<keyword evidence="1" id="KW-0862">Zinc</keyword>
<accession>A0A0N4YCA1</accession>
<feature type="domain" description="DBF4-type" evidence="2">
    <location>
        <begin position="218"/>
        <end position="267"/>
    </location>
</feature>
<keyword evidence="1" id="KW-0479">Metal-binding</keyword>
<evidence type="ECO:0000259" key="2">
    <source>
        <dbReference type="PROSITE" id="PS51265"/>
    </source>
</evidence>
<dbReference type="GO" id="GO:0008270">
    <property type="term" value="F:zinc ion binding"/>
    <property type="evidence" value="ECO:0007669"/>
    <property type="project" value="UniProtKB-KW"/>
</dbReference>
<evidence type="ECO:0000313" key="5">
    <source>
        <dbReference type="WBParaSite" id="NBR_0001416001-mRNA-1"/>
    </source>
</evidence>
<organism evidence="5">
    <name type="scientific">Nippostrongylus brasiliensis</name>
    <name type="common">Rat hookworm</name>
    <dbReference type="NCBI Taxonomy" id="27835"/>
    <lineage>
        <taxon>Eukaryota</taxon>
        <taxon>Metazoa</taxon>
        <taxon>Ecdysozoa</taxon>
        <taxon>Nematoda</taxon>
        <taxon>Chromadorea</taxon>
        <taxon>Rhabditida</taxon>
        <taxon>Rhabditina</taxon>
        <taxon>Rhabditomorpha</taxon>
        <taxon>Strongyloidea</taxon>
        <taxon>Heligmosomidae</taxon>
        <taxon>Nippostrongylus</taxon>
    </lineage>
</organism>